<feature type="compositionally biased region" description="Basic and acidic residues" evidence="1">
    <location>
        <begin position="523"/>
        <end position="532"/>
    </location>
</feature>
<reference evidence="3 4" key="1">
    <citation type="journal article" date="2015" name="Sci. Rep.">
        <title>Chromosome-level genome map provides insights into diverse defense mechanisms in the medicinal fungus Ganoderma sinense.</title>
        <authorList>
            <person name="Zhu Y."/>
            <person name="Xu J."/>
            <person name="Sun C."/>
            <person name="Zhou S."/>
            <person name="Xu H."/>
            <person name="Nelson D.R."/>
            <person name="Qian J."/>
            <person name="Song J."/>
            <person name="Luo H."/>
            <person name="Xiang L."/>
            <person name="Li Y."/>
            <person name="Xu Z."/>
            <person name="Ji A."/>
            <person name="Wang L."/>
            <person name="Lu S."/>
            <person name="Hayward A."/>
            <person name="Sun W."/>
            <person name="Li X."/>
            <person name="Schwartz D.C."/>
            <person name="Wang Y."/>
            <person name="Chen S."/>
        </authorList>
    </citation>
    <scope>NUCLEOTIDE SEQUENCE [LARGE SCALE GENOMIC DNA]</scope>
    <source>
        <strain evidence="3 4">ZZ0214-1</strain>
    </source>
</reference>
<evidence type="ECO:0000313" key="3">
    <source>
        <dbReference type="EMBL" id="PIL28323.1"/>
    </source>
</evidence>
<feature type="compositionally biased region" description="Basic and acidic residues" evidence="1">
    <location>
        <begin position="505"/>
        <end position="517"/>
    </location>
</feature>
<feature type="region of interest" description="Disordered" evidence="1">
    <location>
        <begin position="1"/>
        <end position="35"/>
    </location>
</feature>
<feature type="domain" description="DUF8190" evidence="2">
    <location>
        <begin position="197"/>
        <end position="309"/>
    </location>
</feature>
<dbReference type="InterPro" id="IPR058503">
    <property type="entry name" value="DUF8190"/>
</dbReference>
<keyword evidence="4" id="KW-1185">Reference proteome</keyword>
<accession>A0A2G8S3G3</accession>
<gene>
    <name evidence="3" type="ORF">GSI_09612</name>
</gene>
<organism evidence="3 4">
    <name type="scientific">Ganoderma sinense ZZ0214-1</name>
    <dbReference type="NCBI Taxonomy" id="1077348"/>
    <lineage>
        <taxon>Eukaryota</taxon>
        <taxon>Fungi</taxon>
        <taxon>Dikarya</taxon>
        <taxon>Basidiomycota</taxon>
        <taxon>Agaricomycotina</taxon>
        <taxon>Agaricomycetes</taxon>
        <taxon>Polyporales</taxon>
        <taxon>Polyporaceae</taxon>
        <taxon>Ganoderma</taxon>
    </lineage>
</organism>
<dbReference type="EMBL" id="AYKW01000025">
    <property type="protein sequence ID" value="PIL28323.1"/>
    <property type="molecule type" value="Genomic_DNA"/>
</dbReference>
<name>A0A2G8S3G3_9APHY</name>
<comment type="caution">
    <text evidence="3">The sequence shown here is derived from an EMBL/GenBank/DDBJ whole genome shotgun (WGS) entry which is preliminary data.</text>
</comment>
<evidence type="ECO:0000256" key="1">
    <source>
        <dbReference type="SAM" id="MobiDB-lite"/>
    </source>
</evidence>
<protein>
    <recommendedName>
        <fullName evidence="2">DUF8190 domain-containing protein</fullName>
    </recommendedName>
</protein>
<dbReference type="OrthoDB" id="2729340at2759"/>
<dbReference type="Pfam" id="PF26608">
    <property type="entry name" value="DUF8190"/>
    <property type="match status" value="1"/>
</dbReference>
<proteinExistence type="predicted"/>
<feature type="compositionally biased region" description="Low complexity" evidence="1">
    <location>
        <begin position="1361"/>
        <end position="1378"/>
    </location>
</feature>
<evidence type="ECO:0000313" key="4">
    <source>
        <dbReference type="Proteomes" id="UP000230002"/>
    </source>
</evidence>
<feature type="region of interest" description="Disordered" evidence="1">
    <location>
        <begin position="1350"/>
        <end position="1398"/>
    </location>
</feature>
<dbReference type="Proteomes" id="UP000230002">
    <property type="component" value="Unassembled WGS sequence"/>
</dbReference>
<feature type="region of interest" description="Disordered" evidence="1">
    <location>
        <begin position="498"/>
        <end position="532"/>
    </location>
</feature>
<sequence length="1398" mass="159098">MFDDGEGSLFSSDNEDDDDHHWQEMGMGRSGRLEDDRVEAEMGWPGIGDALYEDVQEGAGAEWTKRTHESRAVPETLAMDDDGGLDQWKVTDRILLDGIRETEPRVEYENVRTEDLPLSTLAHMWENDNADAAMALLFKKHRLTVDDRYLLPISDGNVVLAWMGAYQDYKLVIPSGIGLHAALPNLSIPEVRDDPNWNFNMHLNRRHWEFFGDRPPFGFDTAKRMVNIGETSSGDDIWMVWAPSDRLGARAQLGDALELSKEGTRMDPPTARVMMAMLGWMLQHINFSNISLVDDYPDVTSDATFRLSTDFMERRDLRFSLDAFTRLNDAIKTNYRAWVRGAPAAYRNDIVKGAVPCCIRIRYGQNRRIACDRDVGEDARYWEKDFDLPHIARIQLAIAKHYAAFEVDEWQDIMPEEIINQHRIMYTTDDEDTREEIEDLDELPLLDMQNQEIPIYNAEGKRIPRRRAVFTEDDAGLSLACGLLQDLSQVRQLFDTRTRQRRARSRLEGEPGEDHGRRTGTPEVHDGDGSRSDEKGVPLWFFPHFFSSKYGQWQADGVMNAVLPTVDKINQTLRAYEGVGMCVEPVRSQCYNTYAHETRASAKLHVAQRGMLTATVGGAWEGNQKGARTAKNLFEQTDWRMPHERLEAQTDKVTKTFLRLEEEFVFHIARFADEHQNGHAFFEQAISPLVNAGKCNDVLKRLKCTTVVFKPQIWPQLYSITTYPVTAMIRAIWNAHLRATLRDRVQLRDLSPTGTPSAEAMRLTPMPFYLEWIAVLERCLNFAYTGAAKVICYKLMNQLWAGRALRDGLMPVFSGIPRINILNWPIEKNSQRPLVASEKSLTLTYGKAHFIKYWTHLMIVRVASKPPVSTDPVKSERACLHAIALLAVDAYIEDVRALVREELGAIIDGQAHQEGSVEEANMKMRWRTFKHWSDLSEPLAWGERGETYTKLVRMVIDNENAMPDGLPVSTIDKCSLEDFVQRIFKMGTKTTLRSVQAPLVRKGASWPVLTMVIRECQKRLGEVSDASARTICSILVDAFKERKVEYVPDRLPPKPNPTIKAWTILSEAHGERTAHIDRSLQNPRERRAFQLSEHARSLSESAVNADWQAVKIPIGHYHKYLTRTTCPVDCRRDRHEQLASDVATVYNWAEHELQTNFSSWKCQLAVTLAFLVSKVLPNVHLPPTSQLAAIKAELKTVTPQHQESAIPIIRKIKFTSKDIGGSKDRKTYFTVTTLVILALIVPESPLRAKLERDGKLYPDWAAKHRAKAITTPTLIRLGVLNGHGPGLLHAAKWGQWNVRDEGHLRTWWEEITRSLQTPPHGPYHLIAKIFGATEAERQVGQGEFPGLDVIQSRAPMLGGCSTSPSSSKRSRQDSTSQSSEDEEEGDDEERRRREKRSR</sequence>
<evidence type="ECO:0000259" key="2">
    <source>
        <dbReference type="Pfam" id="PF26608"/>
    </source>
</evidence>